<reference evidence="2 3" key="1">
    <citation type="submission" date="2016-11" db="EMBL/GenBank/DDBJ databases">
        <title>The macronuclear genome of Stentor coeruleus: a giant cell with tiny introns.</title>
        <authorList>
            <person name="Slabodnick M."/>
            <person name="Ruby J.G."/>
            <person name="Reiff S.B."/>
            <person name="Swart E.C."/>
            <person name="Gosai S."/>
            <person name="Prabakaran S."/>
            <person name="Witkowska E."/>
            <person name="Larue G.E."/>
            <person name="Fisher S."/>
            <person name="Freeman R.M."/>
            <person name="Gunawardena J."/>
            <person name="Chu W."/>
            <person name="Stover N.A."/>
            <person name="Gregory B.D."/>
            <person name="Nowacki M."/>
            <person name="Derisi J."/>
            <person name="Roy S.W."/>
            <person name="Marshall W.F."/>
            <person name="Sood P."/>
        </authorList>
    </citation>
    <scope>NUCLEOTIDE SEQUENCE [LARGE SCALE GENOMIC DNA]</scope>
    <source>
        <strain evidence="2">WM001</strain>
    </source>
</reference>
<gene>
    <name evidence="2" type="ORF">SteCoe_8900</name>
</gene>
<dbReference type="OrthoDB" id="10069473at2759"/>
<evidence type="ECO:0000259" key="1">
    <source>
        <dbReference type="PROSITE" id="PS51391"/>
    </source>
</evidence>
<comment type="caution">
    <text evidence="2">The sequence shown here is derived from an EMBL/GenBank/DDBJ whole genome shotgun (WGS) entry which is preliminary data.</text>
</comment>
<organism evidence="2 3">
    <name type="scientific">Stentor coeruleus</name>
    <dbReference type="NCBI Taxonomy" id="5963"/>
    <lineage>
        <taxon>Eukaryota</taxon>
        <taxon>Sar</taxon>
        <taxon>Alveolata</taxon>
        <taxon>Ciliophora</taxon>
        <taxon>Postciliodesmatophora</taxon>
        <taxon>Heterotrichea</taxon>
        <taxon>Heterotrichida</taxon>
        <taxon>Stentoridae</taxon>
        <taxon>Stentor</taxon>
    </lineage>
</organism>
<dbReference type="SMART" id="SM00582">
    <property type="entry name" value="RPR"/>
    <property type="match status" value="1"/>
</dbReference>
<keyword evidence="3" id="KW-1185">Reference proteome</keyword>
<sequence>MSNEIKDLMERIEPAREKILLLSNKCIEFITVYPNQIQRLVDLWSRIMETTSQKLSLLFLCNDILRSSPSENLRSLFQFSLSRAISLASSDTASISDIRKVLKLWGDGQFFSRPVLEDWEKICQRAEQYGGRTDRSNFMHIINLGKKLRNLKNSSDNLLISTNWEKLKAAQDEHKAREELIKEIVACMKKVYHGHLNITICLQRINEKLSSIDEISS</sequence>
<evidence type="ECO:0000313" key="3">
    <source>
        <dbReference type="Proteomes" id="UP000187209"/>
    </source>
</evidence>
<dbReference type="Pfam" id="PF04818">
    <property type="entry name" value="CID"/>
    <property type="match status" value="1"/>
</dbReference>
<dbReference type="InterPro" id="IPR008942">
    <property type="entry name" value="ENTH_VHS"/>
</dbReference>
<feature type="domain" description="CID" evidence="1">
    <location>
        <begin position="1"/>
        <end position="127"/>
    </location>
</feature>
<evidence type="ECO:0000313" key="2">
    <source>
        <dbReference type="EMBL" id="OMJ88986.1"/>
    </source>
</evidence>
<dbReference type="InterPro" id="IPR006569">
    <property type="entry name" value="CID_dom"/>
</dbReference>
<dbReference type="EMBL" id="MPUH01000136">
    <property type="protein sequence ID" value="OMJ88986.1"/>
    <property type="molecule type" value="Genomic_DNA"/>
</dbReference>
<protein>
    <recommendedName>
        <fullName evidence="1">CID domain-containing protein</fullName>
    </recommendedName>
</protein>
<dbReference type="PROSITE" id="PS51391">
    <property type="entry name" value="CID"/>
    <property type="match status" value="1"/>
</dbReference>
<accession>A0A1R2CJ58</accession>
<dbReference type="AlphaFoldDB" id="A0A1R2CJ58"/>
<name>A0A1R2CJ58_9CILI</name>
<dbReference type="Gene3D" id="1.25.40.90">
    <property type="match status" value="1"/>
</dbReference>
<dbReference type="Proteomes" id="UP000187209">
    <property type="component" value="Unassembled WGS sequence"/>
</dbReference>
<proteinExistence type="predicted"/>